<gene>
    <name evidence="2" type="ORF">SY85_10285</name>
</gene>
<organism evidence="2 3">
    <name type="scientific">Flavisolibacter tropicus</name>
    <dbReference type="NCBI Taxonomy" id="1492898"/>
    <lineage>
        <taxon>Bacteria</taxon>
        <taxon>Pseudomonadati</taxon>
        <taxon>Bacteroidota</taxon>
        <taxon>Chitinophagia</taxon>
        <taxon>Chitinophagales</taxon>
        <taxon>Chitinophagaceae</taxon>
        <taxon>Flavisolibacter</taxon>
    </lineage>
</organism>
<dbReference type="Proteomes" id="UP000077177">
    <property type="component" value="Chromosome"/>
</dbReference>
<proteinExistence type="predicted"/>
<evidence type="ECO:0000313" key="2">
    <source>
        <dbReference type="EMBL" id="ANE50838.1"/>
    </source>
</evidence>
<dbReference type="EMBL" id="CP011390">
    <property type="protein sequence ID" value="ANE50838.1"/>
    <property type="molecule type" value="Genomic_DNA"/>
</dbReference>
<protein>
    <recommendedName>
        <fullName evidence="4">Phosphatidylcholine 1-acylhydrolase</fullName>
    </recommendedName>
</protein>
<reference evidence="2 3" key="2">
    <citation type="journal article" date="2016" name="Int. J. Syst. Evol. Microbiol.">
        <title>Flavisolibacter tropicus sp. nov., isolated from tropical soil.</title>
        <authorList>
            <person name="Lee J.J."/>
            <person name="Kang M.S."/>
            <person name="Kim G.S."/>
            <person name="Lee C.S."/>
            <person name="Lim S."/>
            <person name="Lee J."/>
            <person name="Roh S.H."/>
            <person name="Kang H."/>
            <person name="Ha J.M."/>
            <person name="Bae S."/>
            <person name="Jung H.Y."/>
            <person name="Kim M.K."/>
        </authorList>
    </citation>
    <scope>NUCLEOTIDE SEQUENCE [LARGE SCALE GENOMIC DNA]</scope>
    <source>
        <strain evidence="2 3">LCS9</strain>
    </source>
</reference>
<dbReference type="RefSeq" id="WP_066404211.1">
    <property type="nucleotide sequence ID" value="NZ_CP011390.1"/>
</dbReference>
<sequence>MKAWKALLLFVGFGHLANAQNDTLPRATTPEQVQLEKIRTRRIKDLSFAYQTQNYATRSYACPPYFDLGSPKTWYILSADIIPEFIIGSERIPFTMHLVTRYMVRILHDDEKAGDSSFAVRTPSFMPGAIVYIPLNYTNAQSDNITYMGIALFHHSNGQDGNEFNSDGSFNLYDGNFSTNFIEPSYHFRRRKYKITAAVITEPTLRRNYDELYGSAGLELHFGTSDSLKSSYEDRRINLQLGYIRVKNYWSKYKGQKLTNYFEEKDRMVFDLTIIAGDRDQGLSAFEKRINAAIQYYWRIKGSPNSSFFASAGYYGSDPYNIYYANSYFYFRAGIALGIFITPKLK</sequence>
<keyword evidence="3" id="KW-1185">Reference proteome</keyword>
<evidence type="ECO:0000256" key="1">
    <source>
        <dbReference type="SAM" id="SignalP"/>
    </source>
</evidence>
<evidence type="ECO:0000313" key="3">
    <source>
        <dbReference type="Proteomes" id="UP000077177"/>
    </source>
</evidence>
<dbReference type="OrthoDB" id="633648at2"/>
<dbReference type="KEGG" id="fla:SY85_10285"/>
<name>A0A172TV39_9BACT</name>
<reference evidence="3" key="1">
    <citation type="submission" date="2015-01" db="EMBL/GenBank/DDBJ databases">
        <title>Flavisolibacter sp./LCS9/ whole genome sequencing.</title>
        <authorList>
            <person name="Kim M.K."/>
            <person name="Srinivasan S."/>
            <person name="Lee J.-J."/>
        </authorList>
    </citation>
    <scope>NUCLEOTIDE SEQUENCE [LARGE SCALE GENOMIC DNA]</scope>
    <source>
        <strain evidence="3">LCS9</strain>
    </source>
</reference>
<evidence type="ECO:0008006" key="4">
    <source>
        <dbReference type="Google" id="ProtNLM"/>
    </source>
</evidence>
<feature type="chain" id="PRO_5008001187" description="Phosphatidylcholine 1-acylhydrolase" evidence="1">
    <location>
        <begin position="20"/>
        <end position="346"/>
    </location>
</feature>
<keyword evidence="1" id="KW-0732">Signal</keyword>
<feature type="signal peptide" evidence="1">
    <location>
        <begin position="1"/>
        <end position="19"/>
    </location>
</feature>
<accession>A0A172TV39</accession>
<dbReference type="AlphaFoldDB" id="A0A172TV39"/>